<protein>
    <submittedName>
        <fullName evidence="1">Alpha/beta hydrolase-fold protein</fullName>
    </submittedName>
</protein>
<dbReference type="PANTHER" id="PTHR48098">
    <property type="entry name" value="ENTEROCHELIN ESTERASE-RELATED"/>
    <property type="match status" value="1"/>
</dbReference>
<comment type="caution">
    <text evidence="1">The sequence shown here is derived from an EMBL/GenBank/DDBJ whole genome shotgun (WGS) entry which is preliminary data.</text>
</comment>
<dbReference type="Pfam" id="PF00756">
    <property type="entry name" value="Esterase"/>
    <property type="match status" value="1"/>
</dbReference>
<name>A0ABT5FHQ2_9GAMM</name>
<dbReference type="EMBL" id="JAQOMS010000002">
    <property type="protein sequence ID" value="MDC2890723.1"/>
    <property type="molecule type" value="Genomic_DNA"/>
</dbReference>
<dbReference type="InterPro" id="IPR000801">
    <property type="entry name" value="Esterase-like"/>
</dbReference>
<dbReference type="InterPro" id="IPR050583">
    <property type="entry name" value="Mycobacterial_A85_antigen"/>
</dbReference>
<dbReference type="Proteomes" id="UP001528411">
    <property type="component" value="Unassembled WGS sequence"/>
</dbReference>
<keyword evidence="1" id="KW-0378">Hydrolase</keyword>
<keyword evidence="2" id="KW-1185">Reference proteome</keyword>
<organism evidence="1 2">
    <name type="scientific">Psychrosphaera algicola</name>
    <dbReference type="NCBI Taxonomy" id="3023714"/>
    <lineage>
        <taxon>Bacteria</taxon>
        <taxon>Pseudomonadati</taxon>
        <taxon>Pseudomonadota</taxon>
        <taxon>Gammaproteobacteria</taxon>
        <taxon>Alteromonadales</taxon>
        <taxon>Pseudoalteromonadaceae</taxon>
        <taxon>Psychrosphaera</taxon>
    </lineage>
</organism>
<proteinExistence type="predicted"/>
<accession>A0ABT5FHQ2</accession>
<evidence type="ECO:0000313" key="1">
    <source>
        <dbReference type="EMBL" id="MDC2890723.1"/>
    </source>
</evidence>
<sequence length="265" mass="29774">MTISQIEISEPKYTADNLTMLTFHSSHLNARQDVNVYCQPTSQNNLPIVILLHGVYGSNWVWMNLGGVHQVYDKLRQQGLNEFILVMPSDGGLWQGSAYLPLQEHGNYEQWIMDDVLTAVQTHIPAASSQSNIYITGLSMGGYGALRLGAKFASRFAGISAHSSVTNLTDLQTFIDNPIADYQCALPDEDNILYWSKQNLATLPPIRFDCGKDDALFASNNTLSQQFDELGVLHSYQVFDGGHQWQYWHEHVAKSLLFFDAIEQQ</sequence>
<dbReference type="PANTHER" id="PTHR48098:SF1">
    <property type="entry name" value="DIACYLGLYCEROL ACYLTRANSFERASE_MYCOLYLTRANSFERASE AG85A"/>
    <property type="match status" value="1"/>
</dbReference>
<gene>
    <name evidence="1" type="ORF">PN838_20725</name>
</gene>
<evidence type="ECO:0000313" key="2">
    <source>
        <dbReference type="Proteomes" id="UP001528411"/>
    </source>
</evidence>
<reference evidence="1 2" key="1">
    <citation type="submission" date="2023-01" db="EMBL/GenBank/DDBJ databases">
        <title>Psychrosphaera sp. nov., isolated from marine algae.</title>
        <authorList>
            <person name="Bayburt H."/>
            <person name="Choi B.J."/>
            <person name="Kim J.M."/>
            <person name="Choi D.G."/>
            <person name="Jeon C.O."/>
        </authorList>
    </citation>
    <scope>NUCLEOTIDE SEQUENCE [LARGE SCALE GENOMIC DNA]</scope>
    <source>
        <strain evidence="1 2">G1-22</strain>
    </source>
</reference>
<dbReference type="RefSeq" id="WP_215965419.1">
    <property type="nucleotide sequence ID" value="NZ_JAQOMS010000002.1"/>
</dbReference>
<dbReference type="GO" id="GO:0016787">
    <property type="term" value="F:hydrolase activity"/>
    <property type="evidence" value="ECO:0007669"/>
    <property type="project" value="UniProtKB-KW"/>
</dbReference>